<dbReference type="Gene3D" id="3.40.50.2300">
    <property type="match status" value="1"/>
</dbReference>
<dbReference type="SUPFAM" id="SSF52172">
    <property type="entry name" value="CheY-like"/>
    <property type="match status" value="1"/>
</dbReference>
<dbReference type="Gene3D" id="1.10.3210.10">
    <property type="entry name" value="Hypothetical protein af1432"/>
    <property type="match status" value="1"/>
</dbReference>
<dbReference type="Proteomes" id="UP000004382">
    <property type="component" value="Unassembled WGS sequence"/>
</dbReference>
<evidence type="ECO:0000259" key="5">
    <source>
        <dbReference type="PROSITE" id="PS50110"/>
    </source>
</evidence>
<evidence type="ECO:0000256" key="4">
    <source>
        <dbReference type="PROSITE-ProRule" id="PRU00169"/>
    </source>
</evidence>
<dbReference type="PANTHER" id="PTHR44591:SF3">
    <property type="entry name" value="RESPONSE REGULATORY DOMAIN-CONTAINING PROTEIN"/>
    <property type="match status" value="1"/>
</dbReference>
<dbReference type="PROSITE" id="PS50110">
    <property type="entry name" value="RESPONSE_REGULATORY"/>
    <property type="match status" value="1"/>
</dbReference>
<evidence type="ECO:0000256" key="2">
    <source>
        <dbReference type="ARBA" id="ARBA00023015"/>
    </source>
</evidence>
<evidence type="ECO:0000313" key="7">
    <source>
        <dbReference type="Proteomes" id="UP000004382"/>
    </source>
</evidence>
<dbReference type="EMBL" id="AGJK01000008">
    <property type="protein sequence ID" value="EHP94525.1"/>
    <property type="molecule type" value="Genomic_DNA"/>
</dbReference>
<accession>H1KD94</accession>
<organism evidence="6 7">
    <name type="scientific">Methylorubrum extorquens DSM 13060</name>
    <dbReference type="NCBI Taxonomy" id="882800"/>
    <lineage>
        <taxon>Bacteria</taxon>
        <taxon>Pseudomonadati</taxon>
        <taxon>Pseudomonadota</taxon>
        <taxon>Alphaproteobacteria</taxon>
        <taxon>Hyphomicrobiales</taxon>
        <taxon>Methylobacteriaceae</taxon>
        <taxon>Methylorubrum</taxon>
    </lineage>
</organism>
<dbReference type="CDD" id="cd17551">
    <property type="entry name" value="REC_RpfG-like"/>
    <property type="match status" value="1"/>
</dbReference>
<name>H1KD94_METEX</name>
<evidence type="ECO:0000313" key="6">
    <source>
        <dbReference type="EMBL" id="EHP94525.1"/>
    </source>
</evidence>
<feature type="domain" description="Response regulatory" evidence="5">
    <location>
        <begin position="2"/>
        <end position="119"/>
    </location>
</feature>
<sequence>MRAFVIDDSRVNRILLSSLIEQIEGATVVGFDNPREALERLFEDPPDIVLVDQMMERMSGVDFIREARARPAIDAIPIVMVTSNERKEIREQALEAGATDFIAKPFDTSEIKARVRNLMTLRRASDPRSGMGGIAELLAEAFSEQDRRSNQSAMRTPSDRRVAAYAAVMLQDLGIPDLGRRIMQVAMTFDALAAGTPGRDAVTLDEARAHVVAEAGGKLDRNAVDTFLRNWDLIEQIYDSSASSRDI</sequence>
<evidence type="ECO:0000256" key="1">
    <source>
        <dbReference type="ARBA" id="ARBA00022553"/>
    </source>
</evidence>
<dbReference type="InterPro" id="IPR050595">
    <property type="entry name" value="Bact_response_regulator"/>
</dbReference>
<dbReference type="InterPro" id="IPR011006">
    <property type="entry name" value="CheY-like_superfamily"/>
</dbReference>
<evidence type="ECO:0000256" key="3">
    <source>
        <dbReference type="ARBA" id="ARBA00023163"/>
    </source>
</evidence>
<proteinExistence type="predicted"/>
<dbReference type="Pfam" id="PF00072">
    <property type="entry name" value="Response_reg"/>
    <property type="match status" value="1"/>
</dbReference>
<feature type="modified residue" description="4-aspartylphosphate" evidence="4">
    <location>
        <position position="52"/>
    </location>
</feature>
<protein>
    <submittedName>
        <fullName evidence="6">Response regulator receiver protein</fullName>
    </submittedName>
</protein>
<gene>
    <name evidence="6" type="ORF">MetexDRAFT_0606</name>
</gene>
<dbReference type="PANTHER" id="PTHR44591">
    <property type="entry name" value="STRESS RESPONSE REGULATOR PROTEIN 1"/>
    <property type="match status" value="1"/>
</dbReference>
<comment type="caution">
    <text evidence="6">The sequence shown here is derived from an EMBL/GenBank/DDBJ whole genome shotgun (WGS) entry which is preliminary data.</text>
</comment>
<dbReference type="AlphaFoldDB" id="H1KD94"/>
<dbReference type="SMART" id="SM00448">
    <property type="entry name" value="REC"/>
    <property type="match status" value="1"/>
</dbReference>
<dbReference type="RefSeq" id="WP_003596936.1">
    <property type="nucleotide sequence ID" value="NZ_AGJK01000008.1"/>
</dbReference>
<dbReference type="GO" id="GO:0000160">
    <property type="term" value="P:phosphorelay signal transduction system"/>
    <property type="evidence" value="ECO:0007669"/>
    <property type="project" value="InterPro"/>
</dbReference>
<dbReference type="PATRIC" id="fig|882800.3.peg.573"/>
<reference evidence="6 7" key="1">
    <citation type="submission" date="2011-09" db="EMBL/GenBank/DDBJ databases">
        <title>The draft genome of Methylobacterium extorquens DSM 13060.</title>
        <authorList>
            <consortium name="US DOE Joint Genome Institute (JGI-PGF)"/>
            <person name="Lucas S."/>
            <person name="Han J."/>
            <person name="Lapidus A."/>
            <person name="Cheng J.-F."/>
            <person name="Goodwin L."/>
            <person name="Pitluck S."/>
            <person name="Peters L."/>
            <person name="Land M.L."/>
            <person name="Hauser L."/>
            <person name="Koskimaki J."/>
            <person name="Halonen O."/>
            <person name="Pirttila A."/>
            <person name="Frank C."/>
            <person name="Woyke T.J."/>
        </authorList>
    </citation>
    <scope>NUCLEOTIDE SEQUENCE [LARGE SCALE GENOMIC DNA]</scope>
    <source>
        <strain evidence="6 7">DSM 13060</strain>
    </source>
</reference>
<keyword evidence="3" id="KW-0804">Transcription</keyword>
<dbReference type="InterPro" id="IPR001789">
    <property type="entry name" value="Sig_transdc_resp-reg_receiver"/>
</dbReference>
<keyword evidence="1 4" id="KW-0597">Phosphoprotein</keyword>
<keyword evidence="2" id="KW-0805">Transcription regulation</keyword>